<feature type="transmembrane region" description="Helical" evidence="1">
    <location>
        <begin position="7"/>
        <end position="26"/>
    </location>
</feature>
<protein>
    <submittedName>
        <fullName evidence="3">VanZ like family protein</fullName>
    </submittedName>
</protein>
<organism evidence="3 4">
    <name type="scientific">Rhodoferax antarcticus ANT.BR</name>
    <dbReference type="NCBI Taxonomy" id="1111071"/>
    <lineage>
        <taxon>Bacteria</taxon>
        <taxon>Pseudomonadati</taxon>
        <taxon>Pseudomonadota</taxon>
        <taxon>Betaproteobacteria</taxon>
        <taxon>Burkholderiales</taxon>
        <taxon>Comamonadaceae</taxon>
        <taxon>Rhodoferax</taxon>
    </lineage>
</organism>
<dbReference type="Proteomes" id="UP000185911">
    <property type="component" value="Unassembled WGS sequence"/>
</dbReference>
<evidence type="ECO:0000256" key="1">
    <source>
        <dbReference type="SAM" id="Phobius"/>
    </source>
</evidence>
<feature type="domain" description="VanZ-like" evidence="2">
    <location>
        <begin position="20"/>
        <end position="126"/>
    </location>
</feature>
<dbReference type="Pfam" id="PF04892">
    <property type="entry name" value="VanZ"/>
    <property type="match status" value="1"/>
</dbReference>
<dbReference type="RefSeq" id="WP_075585505.1">
    <property type="nucleotide sequence ID" value="NZ_MSYM01000007.1"/>
</dbReference>
<sequence length="364" mass="40624">MHKTSAWPLALVYAGLIVYASLYPFAYWRDQGVSAWLFLSAPWPKYWTGFDVVSNVLGYGPIGFFLTLGALRTRHLRWMIWLAVPAAFVLSLAMEALQIYLPDRVPSNLDLVLNILGAALGAMSAWGLEKLGVLQRWSRFRASWFVPDARGALVLLALWPVALLFPTTVPWGLGQVLERLEAALADVLAGSPFLEWLPVREIELQSLLPVTQWLCALLGLVIPGLLGYCIIRRGAKRLWFLLWLAAFGVGVTALSATLSFGPEHAWSWFDVWVRGALVSALVLLVLLLWLPGRAAAALAVLALGVDLSLINQGAMDPYFEQTLFLWEQGRFIRFHGLAQWLGWLWPFAALWYVLARLWGKESAA</sequence>
<evidence type="ECO:0000313" key="4">
    <source>
        <dbReference type="Proteomes" id="UP000185911"/>
    </source>
</evidence>
<evidence type="ECO:0000259" key="2">
    <source>
        <dbReference type="Pfam" id="PF04892"/>
    </source>
</evidence>
<feature type="transmembrane region" description="Helical" evidence="1">
    <location>
        <begin position="295"/>
        <end position="314"/>
    </location>
</feature>
<keyword evidence="1" id="KW-0472">Membrane</keyword>
<evidence type="ECO:0000313" key="3">
    <source>
        <dbReference type="EMBL" id="OLP07897.1"/>
    </source>
</evidence>
<proteinExistence type="predicted"/>
<dbReference type="EMBL" id="MSYM01000007">
    <property type="protein sequence ID" value="OLP07897.1"/>
    <property type="molecule type" value="Genomic_DNA"/>
</dbReference>
<feature type="transmembrane region" description="Helical" evidence="1">
    <location>
        <begin position="334"/>
        <end position="354"/>
    </location>
</feature>
<name>A0A1Q8YIU2_9BURK</name>
<gene>
    <name evidence="3" type="ORF">BLL52_0994</name>
</gene>
<dbReference type="STRING" id="81479.RA876_18840"/>
<dbReference type="AlphaFoldDB" id="A0A1Q8YIU2"/>
<keyword evidence="4" id="KW-1185">Reference proteome</keyword>
<feature type="transmembrane region" description="Helical" evidence="1">
    <location>
        <begin position="272"/>
        <end position="290"/>
    </location>
</feature>
<accession>A0A1Q8YIU2</accession>
<feature type="transmembrane region" description="Helical" evidence="1">
    <location>
        <begin position="46"/>
        <end position="71"/>
    </location>
</feature>
<feature type="transmembrane region" description="Helical" evidence="1">
    <location>
        <begin position="210"/>
        <end position="231"/>
    </location>
</feature>
<comment type="caution">
    <text evidence="3">The sequence shown here is derived from an EMBL/GenBank/DDBJ whole genome shotgun (WGS) entry which is preliminary data.</text>
</comment>
<feature type="transmembrane region" description="Helical" evidence="1">
    <location>
        <begin position="78"/>
        <end position="99"/>
    </location>
</feature>
<feature type="transmembrane region" description="Helical" evidence="1">
    <location>
        <begin position="149"/>
        <end position="169"/>
    </location>
</feature>
<reference evidence="3 4" key="1">
    <citation type="submission" date="2017-01" db="EMBL/GenBank/DDBJ databases">
        <title>Genome sequence of Rhodoferax antarcticus ANT.BR, a psychrophilic purple nonsulfur bacterium from an Antarctic microbial mat.</title>
        <authorList>
            <person name="Baker J."/>
            <person name="Riester C."/>
            <person name="Skinner B."/>
            <person name="Newell A."/>
            <person name="Swingley W."/>
            <person name="Madigan M."/>
            <person name="Jung D."/>
            <person name="Asao M."/>
            <person name="Chen M."/>
            <person name="Loughlin P."/>
            <person name="Pan H."/>
            <person name="Lin S."/>
            <person name="Li N."/>
            <person name="Shaw J."/>
            <person name="Prado M."/>
            <person name="Sherman C."/>
            <person name="Li X."/>
            <person name="Tang J."/>
            <person name="Blankenship R."/>
            <person name="Zhao T."/>
            <person name="Touchman J."/>
            <person name="Sattley M."/>
        </authorList>
    </citation>
    <scope>NUCLEOTIDE SEQUENCE [LARGE SCALE GENOMIC DNA]</scope>
    <source>
        <strain evidence="3 4">ANT.BR</strain>
    </source>
</reference>
<keyword evidence="1" id="KW-1133">Transmembrane helix</keyword>
<feature type="transmembrane region" description="Helical" evidence="1">
    <location>
        <begin position="111"/>
        <end position="128"/>
    </location>
</feature>
<keyword evidence="1" id="KW-0812">Transmembrane</keyword>
<dbReference type="InterPro" id="IPR006976">
    <property type="entry name" value="VanZ-like"/>
</dbReference>
<feature type="transmembrane region" description="Helical" evidence="1">
    <location>
        <begin position="238"/>
        <end position="260"/>
    </location>
</feature>